<accession>A0A3D9UR07</accession>
<dbReference type="InterPro" id="IPR000086">
    <property type="entry name" value="NUDIX_hydrolase_dom"/>
</dbReference>
<dbReference type="CDD" id="cd02883">
    <property type="entry name" value="NUDIX_Hydrolase"/>
    <property type="match status" value="1"/>
</dbReference>
<comment type="caution">
    <text evidence="6">The sequence shown here is derived from an EMBL/GenBank/DDBJ whole genome shotgun (WGS) entry which is preliminary data.</text>
</comment>
<sequence length="147" mass="16113">MHFTEYDTRLAAYAAVVDDNDRILLSYSNGEGRFTPSWTMPGGGVEFDENIPSAIVREVYEETGFAVELGELLLVDTWFREEGERGRPFKAVRVVHHARITGGGLGTVEEGGSTDEARWFPIADVAGLERTALVDVVIAALRGGRPD</sequence>
<evidence type="ECO:0000256" key="3">
    <source>
        <dbReference type="ARBA" id="ARBA00022801"/>
    </source>
</evidence>
<name>A0A3D9UR07_9MICO</name>
<evidence type="ECO:0000256" key="1">
    <source>
        <dbReference type="ARBA" id="ARBA00001946"/>
    </source>
</evidence>
<dbReference type="InterPro" id="IPR020084">
    <property type="entry name" value="NUDIX_hydrolase_CS"/>
</dbReference>
<proteinExistence type="inferred from homology"/>
<keyword evidence="7" id="KW-1185">Reference proteome</keyword>
<dbReference type="SUPFAM" id="SSF55811">
    <property type="entry name" value="Nudix"/>
    <property type="match status" value="1"/>
</dbReference>
<evidence type="ECO:0000313" key="6">
    <source>
        <dbReference type="EMBL" id="REF31747.1"/>
    </source>
</evidence>
<dbReference type="PRINTS" id="PR00502">
    <property type="entry name" value="NUDIXFAMILY"/>
</dbReference>
<protein>
    <submittedName>
        <fullName evidence="6">8-oxo-dGTP diphosphatase</fullName>
    </submittedName>
</protein>
<dbReference type="Gene3D" id="3.90.79.10">
    <property type="entry name" value="Nucleoside Triphosphate Pyrophosphohydrolase"/>
    <property type="match status" value="1"/>
</dbReference>
<dbReference type="PROSITE" id="PS51462">
    <property type="entry name" value="NUDIX"/>
    <property type="match status" value="1"/>
</dbReference>
<organism evidence="6 7">
    <name type="scientific">Calidifontibacter indicus</name>
    <dbReference type="NCBI Taxonomy" id="419650"/>
    <lineage>
        <taxon>Bacteria</taxon>
        <taxon>Bacillati</taxon>
        <taxon>Actinomycetota</taxon>
        <taxon>Actinomycetes</taxon>
        <taxon>Micrococcales</taxon>
        <taxon>Dermacoccaceae</taxon>
        <taxon>Calidifontibacter</taxon>
    </lineage>
</organism>
<evidence type="ECO:0000256" key="4">
    <source>
        <dbReference type="RuleBase" id="RU003476"/>
    </source>
</evidence>
<dbReference type="InterPro" id="IPR020476">
    <property type="entry name" value="Nudix_hydrolase"/>
</dbReference>
<dbReference type="GO" id="GO:0016787">
    <property type="term" value="F:hydrolase activity"/>
    <property type="evidence" value="ECO:0007669"/>
    <property type="project" value="UniProtKB-KW"/>
</dbReference>
<feature type="domain" description="Nudix hydrolase" evidence="5">
    <location>
        <begin position="7"/>
        <end position="142"/>
    </location>
</feature>
<dbReference type="Proteomes" id="UP000256253">
    <property type="component" value="Unassembled WGS sequence"/>
</dbReference>
<gene>
    <name evidence="6" type="ORF">DFJ65_2828</name>
</gene>
<evidence type="ECO:0000259" key="5">
    <source>
        <dbReference type="PROSITE" id="PS51462"/>
    </source>
</evidence>
<dbReference type="InterPro" id="IPR015797">
    <property type="entry name" value="NUDIX_hydrolase-like_dom_sf"/>
</dbReference>
<keyword evidence="3 4" id="KW-0378">Hydrolase</keyword>
<reference evidence="6 7" key="1">
    <citation type="submission" date="2018-08" db="EMBL/GenBank/DDBJ databases">
        <title>Sequencing the genomes of 1000 actinobacteria strains.</title>
        <authorList>
            <person name="Klenk H.-P."/>
        </authorList>
    </citation>
    <scope>NUCLEOTIDE SEQUENCE [LARGE SCALE GENOMIC DNA]</scope>
    <source>
        <strain evidence="6 7">DSM 22967</strain>
    </source>
</reference>
<comment type="cofactor">
    <cofactor evidence="1">
        <name>Mg(2+)</name>
        <dbReference type="ChEBI" id="CHEBI:18420"/>
    </cofactor>
</comment>
<dbReference type="PANTHER" id="PTHR43046">
    <property type="entry name" value="GDP-MANNOSE MANNOSYL HYDROLASE"/>
    <property type="match status" value="1"/>
</dbReference>
<evidence type="ECO:0000256" key="2">
    <source>
        <dbReference type="ARBA" id="ARBA00005582"/>
    </source>
</evidence>
<dbReference type="Pfam" id="PF00293">
    <property type="entry name" value="NUDIX"/>
    <property type="match status" value="1"/>
</dbReference>
<dbReference type="PANTHER" id="PTHR43046:SF14">
    <property type="entry name" value="MUTT_NUDIX FAMILY PROTEIN"/>
    <property type="match status" value="1"/>
</dbReference>
<dbReference type="PROSITE" id="PS00893">
    <property type="entry name" value="NUDIX_BOX"/>
    <property type="match status" value="1"/>
</dbReference>
<dbReference type="AlphaFoldDB" id="A0A3D9UR07"/>
<comment type="similarity">
    <text evidence="2 4">Belongs to the Nudix hydrolase family.</text>
</comment>
<dbReference type="EMBL" id="QTUA01000001">
    <property type="protein sequence ID" value="REF31747.1"/>
    <property type="molecule type" value="Genomic_DNA"/>
</dbReference>
<dbReference type="RefSeq" id="WP_115923539.1">
    <property type="nucleotide sequence ID" value="NZ_QTUA01000001.1"/>
</dbReference>
<dbReference type="OrthoDB" id="9804442at2"/>
<evidence type="ECO:0000313" key="7">
    <source>
        <dbReference type="Proteomes" id="UP000256253"/>
    </source>
</evidence>